<evidence type="ECO:0000256" key="7">
    <source>
        <dbReference type="SAM" id="Phobius"/>
    </source>
</evidence>
<dbReference type="CDD" id="cd00833">
    <property type="entry name" value="PKS"/>
    <property type="match status" value="1"/>
</dbReference>
<dbReference type="Gene3D" id="1.10.1200.10">
    <property type="entry name" value="ACP-like"/>
    <property type="match status" value="1"/>
</dbReference>
<dbReference type="InterPro" id="IPR042104">
    <property type="entry name" value="PKS_dehydratase_sf"/>
</dbReference>
<dbReference type="InterPro" id="IPR014043">
    <property type="entry name" value="Acyl_transferase_dom"/>
</dbReference>
<evidence type="ECO:0000256" key="4">
    <source>
        <dbReference type="ARBA" id="ARBA00023002"/>
    </source>
</evidence>
<dbReference type="Pfam" id="PF21089">
    <property type="entry name" value="PKS_DH_N"/>
    <property type="match status" value="1"/>
</dbReference>
<dbReference type="InterPro" id="IPR049552">
    <property type="entry name" value="PKS_DH_N"/>
</dbReference>
<feature type="transmembrane region" description="Helical" evidence="7">
    <location>
        <begin position="1781"/>
        <end position="1798"/>
    </location>
</feature>
<feature type="transmembrane region" description="Helical" evidence="7">
    <location>
        <begin position="1749"/>
        <end position="1769"/>
    </location>
</feature>
<dbReference type="InterPro" id="IPR036736">
    <property type="entry name" value="ACP-like_sf"/>
</dbReference>
<accession>A0A084ATY1</accession>
<feature type="domain" description="Carrier" evidence="8">
    <location>
        <begin position="2283"/>
        <end position="2364"/>
    </location>
</feature>
<feature type="region of interest" description="N-terminal hotdog fold" evidence="6">
    <location>
        <begin position="915"/>
        <end position="1051"/>
    </location>
</feature>
<evidence type="ECO:0000256" key="5">
    <source>
        <dbReference type="ARBA" id="ARBA00023268"/>
    </source>
</evidence>
<dbReference type="Gene3D" id="3.40.366.10">
    <property type="entry name" value="Malonyl-Coenzyme A Acyl Carrier Protein, domain 2"/>
    <property type="match status" value="1"/>
</dbReference>
<dbReference type="InterPro" id="IPR016035">
    <property type="entry name" value="Acyl_Trfase/lysoPLipase"/>
</dbReference>
<evidence type="ECO:0000256" key="6">
    <source>
        <dbReference type="PROSITE-ProRule" id="PRU01363"/>
    </source>
</evidence>
<dbReference type="InterPro" id="IPR011032">
    <property type="entry name" value="GroES-like_sf"/>
</dbReference>
<keyword evidence="12" id="KW-1185">Reference proteome</keyword>
<dbReference type="PROSITE" id="PS00012">
    <property type="entry name" value="PHOSPHOPANTETHEINE"/>
    <property type="match status" value="1"/>
</dbReference>
<feature type="active site" description="Proton acceptor; for dehydratase activity" evidence="6">
    <location>
        <position position="947"/>
    </location>
</feature>
<dbReference type="SMART" id="SM00829">
    <property type="entry name" value="PKS_ER"/>
    <property type="match status" value="1"/>
</dbReference>
<evidence type="ECO:0000313" key="11">
    <source>
        <dbReference type="EMBL" id="KEY68760.1"/>
    </source>
</evidence>
<keyword evidence="1" id="KW-0596">Phosphopantetheine</keyword>
<evidence type="ECO:0000259" key="10">
    <source>
        <dbReference type="PROSITE" id="PS52019"/>
    </source>
</evidence>
<evidence type="ECO:0000259" key="9">
    <source>
        <dbReference type="PROSITE" id="PS52004"/>
    </source>
</evidence>
<dbReference type="GO" id="GO:0016491">
    <property type="term" value="F:oxidoreductase activity"/>
    <property type="evidence" value="ECO:0007669"/>
    <property type="project" value="UniProtKB-KW"/>
</dbReference>
<dbReference type="Gene3D" id="3.40.47.10">
    <property type="match status" value="1"/>
</dbReference>
<dbReference type="SUPFAM" id="SSF51735">
    <property type="entry name" value="NAD(P)-binding Rossmann-fold domains"/>
    <property type="match status" value="2"/>
</dbReference>
<organism evidence="11 12">
    <name type="scientific">Stachybotrys chartarum (strain CBS 109288 / IBT 7711)</name>
    <name type="common">Toxic black mold</name>
    <name type="synonym">Stilbospora chartarum</name>
    <dbReference type="NCBI Taxonomy" id="1280523"/>
    <lineage>
        <taxon>Eukaryota</taxon>
        <taxon>Fungi</taxon>
        <taxon>Dikarya</taxon>
        <taxon>Ascomycota</taxon>
        <taxon>Pezizomycotina</taxon>
        <taxon>Sordariomycetes</taxon>
        <taxon>Hypocreomycetidae</taxon>
        <taxon>Hypocreales</taxon>
        <taxon>Stachybotryaceae</taxon>
        <taxon>Stachybotrys</taxon>
    </lineage>
</organism>
<feature type="active site" description="Proton donor; for dehydratase activity" evidence="6">
    <location>
        <position position="1137"/>
    </location>
</feature>
<dbReference type="GO" id="GO:0031177">
    <property type="term" value="F:phosphopantetheine binding"/>
    <property type="evidence" value="ECO:0007669"/>
    <property type="project" value="InterPro"/>
</dbReference>
<feature type="domain" description="PKS/mFAS DH" evidence="10">
    <location>
        <begin position="915"/>
        <end position="1219"/>
    </location>
</feature>
<dbReference type="InterPro" id="IPR016036">
    <property type="entry name" value="Malonyl_transacylase_ACP-bd"/>
</dbReference>
<dbReference type="CDD" id="cd05274">
    <property type="entry name" value="KR_FAS_SDR_x"/>
    <property type="match status" value="1"/>
</dbReference>
<dbReference type="PANTHER" id="PTHR43775">
    <property type="entry name" value="FATTY ACID SYNTHASE"/>
    <property type="match status" value="1"/>
</dbReference>
<dbReference type="Pfam" id="PF08659">
    <property type="entry name" value="KR"/>
    <property type="match status" value="1"/>
</dbReference>
<evidence type="ECO:0000256" key="1">
    <source>
        <dbReference type="ARBA" id="ARBA00022450"/>
    </source>
</evidence>
<dbReference type="EMBL" id="KL648566">
    <property type="protein sequence ID" value="KEY68760.1"/>
    <property type="molecule type" value="Genomic_DNA"/>
</dbReference>
<dbReference type="OrthoDB" id="329835at2759"/>
<dbReference type="SMART" id="SM00822">
    <property type="entry name" value="PKS_KR"/>
    <property type="match status" value="1"/>
</dbReference>
<dbReference type="InterPro" id="IPR049551">
    <property type="entry name" value="PKS_DH_C"/>
</dbReference>
<dbReference type="Gene3D" id="3.10.129.110">
    <property type="entry name" value="Polyketide synthase dehydratase"/>
    <property type="match status" value="1"/>
</dbReference>
<dbReference type="InterPro" id="IPR014030">
    <property type="entry name" value="Ketoacyl_synth_N"/>
</dbReference>
<dbReference type="SUPFAM" id="SSF52151">
    <property type="entry name" value="FabD/lysophospholipase-like"/>
    <property type="match status" value="1"/>
</dbReference>
<evidence type="ECO:0000256" key="2">
    <source>
        <dbReference type="ARBA" id="ARBA00022553"/>
    </source>
</evidence>
<dbReference type="HOGENOM" id="CLU_000022_31_0_1"/>
<sequence>MADDVAIIGLGVRFPGKATSPEKLWEVLCRGESQWSEFPSDRLNIDGYYHPSGDRQGSISFKGAHFLHEDIAAFDASFFGVSADEAKSIDPQQRLLLEVCYEAIENDYEQICLRDPDWQPKYAATGNGIAIMANRISYFFNLHGPSMTIDTGCSGSLVSVHMAAQGLRSGETSLAIAAGAGMILTPSTMMPMTALNFLSPDGKCFTFDARANGYGRGEGIGVVVLKRLSDALQDRDPIRAIIRGSHSHACQTLTSLGITLPSKEAQVANIRATYASAGLTFEQTAYVECHGTGTRAGDWRELSAISETVATCRTKKNPVIVGSIKPNVGHLEGAAGIAGLIKGVLALEHGQIPPNANFETGNPEIDFENWKVKVPRETLQWPLRGTRRLSVNCFGFGGTNAHVILDEAPKNLQHTVLSNCFNSSQSRKVLAEHGCTDLDHAARSPKLFCFSSQERLGVKRIMATHLPYLMANQRHADGNLLRDYAYTLACRRSRMEWKGAIVAESIDELISGLDKFSQGSSQRCSQAKPRICFVFAGQGSQWAGMSQDLMRYQEFRNSILKASSYIKVSLGSHFDLVEELEREEKDSRLATPELSQPATTAFQVALVDLLASFGARPAVVIGHSSGEIAAAYAAGAITCEEAWGIGYYRGLAAASVSILAPKLCGKMMAIGMSRIEAENYLRSMGESVQIACINSPQSTTISGQADAINYLANDLQKKQVSHRVLDVHVAYHSSQMKLVEHGYEQVLQGLCPLDTDPSVTMISSLTGKEVRGCELNSRYWASNMVSRVEYVAAVQTMLDLSPEKLPDTILELSPRPTLRSPTMATIADAAPDTRMMYHGVADPKIGESRVLLQVMGDLWCRGADLMMDGIMSQDDSHIQPRCLPDLPPYSWNHEKTFWHESHLSQAMRFRKHARQDIIGALAPESLSFEPRWRGYLRISENPWIQDHQVQKTVIYPASGMICMALEAARQLTEDAAGVQGYEITDMRIDKAMVIPATTHGLEVMLAIHGGPPVAVKSGRLRILEFSIYSKILDRDWERNAAGYLQTHHDLTGWQSVHRNDLFEYNRLKAICKEEVAPRQLYELLDVVGLNYGQSFKNIVELHKSANSCVSTIRVPDTSARMPAKFEYPHLIHPATLDAMLHSLFSVRPTPMIPTFIKSIFVSADLGCKAQDSFKGYATAKQVGLFDAEGTVFMSKAGSPQSYVVAGGIRFSAIPAVSQARDNFLPNHRNLCAEILWEQDPYFSSPDSLNEYIRLYSKVKPGLSILQVGFDGQLTRSVLDTLESQGGQLGALSRFTVGVSQKDGSTEPDLSFAKDSALQSVVEMRNLDKPETLPEYDLILTLCNSTRFTNALEQRLSSGGIIVSVGNSLLNRDTSVKRSSPPAIHGLTTTEVKPQHPQAAPVLNSNPYGPGSSFSTTVNGCDTAVTVQRPMGSATSLPILDVIVIVPTDAGEETVAFIKDIISLAHTKGNRVRFSCLKWEEILAHESFLKGKAVISLQEFSIAESRYTYDWYETDYDTFHFLQRTVTGVLWITRGAHMNPHNPKASPIVALARTLISEDPLKTFATLDLDIGTPLHESFVPRHVIALLERLFTPLQQAEPRDLEFAEQEGKIYVPRLYPVNSLNRSIQGELPTKVTHRPFQGMVDSPHLGLEVVFGKAGLSDGNMLFKEVRRSELGVNEVEISFTEAPLTTFDLSTVLGRSLVSNLGIDIRGRVRRVGGQVTTFNRGDEVVALKPRGGVFLDTVRVDVQLVKPFRCGMMLSFFVIAYYSLIHIGRVGTRRRVLIHAGASMFGLAAIHIGRAVGAELFVTTLGPASQQQRQHLMEIGVEGHHILDADSDSFVASLLGMTDGRGVDCAFDPTQDHADATLACVKTCGVAVQLTDPARFTGQVKPVPSSITLVNLDFGRLLEEDVDFVVDMLNRMMDLVVRSVDFPILKAPTKVFDLRSIYSALRCIEESPYLGCTLVHDDPDNSLEVPVSSKTPTRPLNSFLDGNMTYILSGGLGGLGRSIATLMVDNGAKHLAFLSRSGAATRETKAWLRDLRKKGVDARAYRVDICDEQRLKAIIKDKVSVDMPPVHGVFQCAAVIKDALFENMSYTEWCTAFRPKTVGSWNLVQAVQATGDDAFFVFLSSSAGVIGNRGQASYAAGNCFQDSLARSLRLQGRRAVSLDLGPILGAGMLAEDETLLDILRASGFYGIRHEDFLKVVEHAITMESLPGEPMPPQVVLGIGTGGIMSQNQPADPYWTRTALYSYLNTVDMPPPDLQITSKSGSRTQNMKSQLAACHDTKAASDVVRAGLIDMLARSMNSLPEDIDAAKPPTAYGVDSLVAVGLRTWVIGNCGVEVSVFEILSDDTVAELAELIAAKRNKED</sequence>
<dbReference type="GO" id="GO:0004312">
    <property type="term" value="F:fatty acid synthase activity"/>
    <property type="evidence" value="ECO:0007669"/>
    <property type="project" value="TreeGrafter"/>
</dbReference>
<dbReference type="InterPro" id="IPR020807">
    <property type="entry name" value="PKS_DH"/>
</dbReference>
<dbReference type="Proteomes" id="UP000028045">
    <property type="component" value="Unassembled WGS sequence"/>
</dbReference>
<dbReference type="InterPro" id="IPR049900">
    <property type="entry name" value="PKS_mFAS_DH"/>
</dbReference>
<keyword evidence="4" id="KW-0560">Oxidoreductase</keyword>
<dbReference type="InterPro" id="IPR020843">
    <property type="entry name" value="ER"/>
</dbReference>
<keyword evidence="7" id="KW-0472">Membrane</keyword>
<evidence type="ECO:0000313" key="12">
    <source>
        <dbReference type="Proteomes" id="UP000028045"/>
    </source>
</evidence>
<dbReference type="Gene3D" id="3.30.70.3290">
    <property type="match status" value="1"/>
</dbReference>
<reference evidence="11 12" key="1">
    <citation type="journal article" date="2014" name="BMC Genomics">
        <title>Comparative genome sequencing reveals chemotype-specific gene clusters in the toxigenic black mold Stachybotrys.</title>
        <authorList>
            <person name="Semeiks J."/>
            <person name="Borek D."/>
            <person name="Otwinowski Z."/>
            <person name="Grishin N.V."/>
        </authorList>
    </citation>
    <scope>NUCLEOTIDE SEQUENCE [LARGE SCALE GENOMIC DNA]</scope>
    <source>
        <strain evidence="12">CBS 109288 / IBT 7711</strain>
    </source>
</reference>
<dbReference type="SUPFAM" id="SSF53901">
    <property type="entry name" value="Thiolase-like"/>
    <property type="match status" value="1"/>
</dbReference>
<dbReference type="InterPro" id="IPR050091">
    <property type="entry name" value="PKS_NRPS_Biosynth_Enz"/>
</dbReference>
<dbReference type="InterPro" id="IPR001227">
    <property type="entry name" value="Ac_transferase_dom_sf"/>
</dbReference>
<dbReference type="Pfam" id="PF14765">
    <property type="entry name" value="PS-DH"/>
    <property type="match status" value="1"/>
</dbReference>
<dbReference type="SMART" id="SM00825">
    <property type="entry name" value="PKS_KS"/>
    <property type="match status" value="1"/>
</dbReference>
<keyword evidence="2" id="KW-0597">Phosphoprotein</keyword>
<dbReference type="InterPro" id="IPR020806">
    <property type="entry name" value="PKS_PP-bd"/>
</dbReference>
<dbReference type="PANTHER" id="PTHR43775:SF29">
    <property type="entry name" value="ASPERFURANONE POLYKETIDE SYNTHASE AFOG-RELATED"/>
    <property type="match status" value="1"/>
</dbReference>
<dbReference type="GO" id="GO:0006633">
    <property type="term" value="P:fatty acid biosynthetic process"/>
    <property type="evidence" value="ECO:0007669"/>
    <property type="project" value="TreeGrafter"/>
</dbReference>
<dbReference type="Pfam" id="PF02801">
    <property type="entry name" value="Ketoacyl-synt_C"/>
    <property type="match status" value="1"/>
</dbReference>
<dbReference type="SMART" id="SM00826">
    <property type="entry name" value="PKS_DH"/>
    <property type="match status" value="1"/>
</dbReference>
<keyword evidence="5" id="KW-0511">Multifunctional enzyme</keyword>
<dbReference type="InterPro" id="IPR006162">
    <property type="entry name" value="Ppantetheine_attach_site"/>
</dbReference>
<dbReference type="Gene3D" id="3.40.50.720">
    <property type="entry name" value="NAD(P)-binding Rossmann-like Domain"/>
    <property type="match status" value="2"/>
</dbReference>
<dbReference type="InterPro" id="IPR020841">
    <property type="entry name" value="PKS_Beta-ketoAc_synthase_dom"/>
</dbReference>
<dbReference type="InterPro" id="IPR009081">
    <property type="entry name" value="PP-bd_ACP"/>
</dbReference>
<proteinExistence type="predicted"/>
<dbReference type="PROSITE" id="PS52004">
    <property type="entry name" value="KS3_2"/>
    <property type="match status" value="1"/>
</dbReference>
<dbReference type="GO" id="GO:0044550">
    <property type="term" value="P:secondary metabolite biosynthetic process"/>
    <property type="evidence" value="ECO:0007669"/>
    <property type="project" value="TreeGrafter"/>
</dbReference>
<dbReference type="SUPFAM" id="SSF55048">
    <property type="entry name" value="Probable ACP-binding domain of malonyl-CoA ACP transacylase"/>
    <property type="match status" value="1"/>
</dbReference>
<feature type="region of interest" description="C-terminal hotdog fold" evidence="6">
    <location>
        <begin position="1072"/>
        <end position="1219"/>
    </location>
</feature>
<dbReference type="SMART" id="SM00823">
    <property type="entry name" value="PKS_PP"/>
    <property type="match status" value="1"/>
</dbReference>
<dbReference type="SUPFAM" id="SSF50129">
    <property type="entry name" value="GroES-like"/>
    <property type="match status" value="1"/>
</dbReference>
<name>A0A084ATY1_STACB</name>
<dbReference type="PROSITE" id="PS52019">
    <property type="entry name" value="PKS_MFAS_DH"/>
    <property type="match status" value="1"/>
</dbReference>
<dbReference type="InterPro" id="IPR016039">
    <property type="entry name" value="Thiolase-like"/>
</dbReference>
<keyword evidence="3" id="KW-0808">Transferase</keyword>
<dbReference type="Pfam" id="PF16197">
    <property type="entry name" value="KAsynt_C_assoc"/>
    <property type="match status" value="1"/>
</dbReference>
<dbReference type="Pfam" id="PF00698">
    <property type="entry name" value="Acyl_transf_1"/>
    <property type="match status" value="1"/>
</dbReference>
<gene>
    <name evidence="11" type="ORF">S7711_00631</name>
</gene>
<keyword evidence="7" id="KW-0812">Transmembrane</keyword>
<dbReference type="InterPro" id="IPR057326">
    <property type="entry name" value="KR_dom"/>
</dbReference>
<dbReference type="SMART" id="SM00827">
    <property type="entry name" value="PKS_AT"/>
    <property type="match status" value="1"/>
</dbReference>
<protein>
    <submittedName>
        <fullName evidence="11">Uncharacterized protein</fullName>
    </submittedName>
</protein>
<dbReference type="CDD" id="cd05195">
    <property type="entry name" value="enoyl_red"/>
    <property type="match status" value="1"/>
</dbReference>
<dbReference type="InterPro" id="IPR036291">
    <property type="entry name" value="NAD(P)-bd_dom_sf"/>
</dbReference>
<dbReference type="Gene3D" id="3.90.180.10">
    <property type="entry name" value="Medium-chain alcohol dehydrogenases, catalytic domain"/>
    <property type="match status" value="1"/>
</dbReference>
<evidence type="ECO:0000259" key="8">
    <source>
        <dbReference type="PROSITE" id="PS50075"/>
    </source>
</evidence>
<evidence type="ECO:0000256" key="3">
    <source>
        <dbReference type="ARBA" id="ARBA00022679"/>
    </source>
</evidence>
<dbReference type="InterPro" id="IPR032821">
    <property type="entry name" value="PKS_assoc"/>
</dbReference>
<dbReference type="PROSITE" id="PS50075">
    <property type="entry name" value="CARRIER"/>
    <property type="match status" value="1"/>
</dbReference>
<dbReference type="SUPFAM" id="SSF47336">
    <property type="entry name" value="ACP-like"/>
    <property type="match status" value="1"/>
</dbReference>
<dbReference type="InterPro" id="IPR014031">
    <property type="entry name" value="Ketoacyl_synth_C"/>
</dbReference>
<feature type="domain" description="Ketosynthase family 3 (KS3)" evidence="9">
    <location>
        <begin position="2"/>
        <end position="407"/>
    </location>
</feature>
<keyword evidence="7" id="KW-1133">Transmembrane helix</keyword>
<dbReference type="Pfam" id="PF00109">
    <property type="entry name" value="ketoacyl-synt"/>
    <property type="match status" value="2"/>
</dbReference>
<dbReference type="InterPro" id="IPR013968">
    <property type="entry name" value="PKS_KR"/>
</dbReference>